<dbReference type="GO" id="GO:0005096">
    <property type="term" value="F:GTPase activator activity"/>
    <property type="evidence" value="ECO:0007669"/>
    <property type="project" value="TreeGrafter"/>
</dbReference>
<dbReference type="AlphaFoldDB" id="A0A4Y7NIW7"/>
<dbReference type="Pfam" id="PF04727">
    <property type="entry name" value="ELMO_CED12"/>
    <property type="match status" value="1"/>
</dbReference>
<organism evidence="2">
    <name type="scientific">Moina brachiata</name>
    <dbReference type="NCBI Taxonomy" id="675436"/>
    <lineage>
        <taxon>Eukaryota</taxon>
        <taxon>Metazoa</taxon>
        <taxon>Ecdysozoa</taxon>
        <taxon>Arthropoda</taxon>
        <taxon>Crustacea</taxon>
        <taxon>Branchiopoda</taxon>
        <taxon>Diplostraca</taxon>
        <taxon>Cladocera</taxon>
        <taxon>Anomopoda</taxon>
        <taxon>Moinidae</taxon>
        <taxon>Moina</taxon>
    </lineage>
</organism>
<dbReference type="PROSITE" id="PS51335">
    <property type="entry name" value="ELMO"/>
    <property type="match status" value="1"/>
</dbReference>
<dbReference type="InterPro" id="IPR050868">
    <property type="entry name" value="ELMO_domain-containing"/>
</dbReference>
<sequence length="331" mass="38144">MYLPFGDYLKGLVSWIITVISSNIYQIFRPGIKWVLRKATGLCELQRTCYCEPAGAKRIVAIEHSLRGSKSEQVKKLLEFLDRAAKEKRFSDSSSPVVSNSVRAICDIKKIRLEVHQPFGKSFSECVSLIWGLNELMHTIEGLRSTAYDAEDASHEEKLLDLWALLMPGKELDSRVSNSWKELGFQGEDPKTDFRGMGILGLENLLYFSKNYSNAALHVLSHANHPSHGYSYAIVGINLTHLAYTLWKDGTAKSHIYNLCSQLSKPCRPRLIHFHRFYCYLFFEFDKLWMREKPVNIMEFSRIRDIFEKNIRSQLADPNCLFKLNFPVVHI</sequence>
<evidence type="ECO:0000313" key="2">
    <source>
        <dbReference type="EMBL" id="SVE93170.1"/>
    </source>
</evidence>
<dbReference type="EMBL" id="LR023551">
    <property type="protein sequence ID" value="SVE93170.1"/>
    <property type="molecule type" value="mRNA"/>
</dbReference>
<proteinExistence type="evidence at transcript level"/>
<protein>
    <submittedName>
        <fullName evidence="2">EOG090X0AMT</fullName>
    </submittedName>
</protein>
<dbReference type="PANTHER" id="PTHR12771">
    <property type="entry name" value="ENGULFMENT AND CELL MOTILITY"/>
    <property type="match status" value="1"/>
</dbReference>
<gene>
    <name evidence="2" type="primary">EOG090X0AMT</name>
</gene>
<reference evidence="2" key="1">
    <citation type="submission" date="2018-08" db="EMBL/GenBank/DDBJ databases">
        <authorList>
            <person name="Cornetti L."/>
        </authorList>
    </citation>
    <scope>NUCLEOTIDE SEQUENCE</scope>
    <source>
        <strain evidence="2">DE-FRO-2-1</strain>
    </source>
</reference>
<dbReference type="InterPro" id="IPR006816">
    <property type="entry name" value="ELMO_dom"/>
</dbReference>
<evidence type="ECO:0000259" key="1">
    <source>
        <dbReference type="PROSITE" id="PS51335"/>
    </source>
</evidence>
<dbReference type="PANTHER" id="PTHR12771:SF51">
    <property type="entry name" value="LD01482P"/>
    <property type="match status" value="1"/>
</dbReference>
<accession>A0A4Y7NIW7</accession>
<feature type="domain" description="ELMO" evidence="1">
    <location>
        <begin position="154"/>
        <end position="315"/>
    </location>
</feature>
<name>A0A4Y7NIW7_9CRUS</name>